<feature type="compositionally biased region" description="Polar residues" evidence="1">
    <location>
        <begin position="10"/>
        <end position="22"/>
    </location>
</feature>
<dbReference type="Proteomes" id="UP000799436">
    <property type="component" value="Unassembled WGS sequence"/>
</dbReference>
<organism evidence="2 3">
    <name type="scientific">Teratosphaeria nubilosa</name>
    <dbReference type="NCBI Taxonomy" id="161662"/>
    <lineage>
        <taxon>Eukaryota</taxon>
        <taxon>Fungi</taxon>
        <taxon>Dikarya</taxon>
        <taxon>Ascomycota</taxon>
        <taxon>Pezizomycotina</taxon>
        <taxon>Dothideomycetes</taxon>
        <taxon>Dothideomycetidae</taxon>
        <taxon>Mycosphaerellales</taxon>
        <taxon>Teratosphaeriaceae</taxon>
        <taxon>Teratosphaeria</taxon>
    </lineage>
</organism>
<reference evidence="2" key="1">
    <citation type="journal article" date="2020" name="Stud. Mycol.">
        <title>101 Dothideomycetes genomes: a test case for predicting lifestyles and emergence of pathogens.</title>
        <authorList>
            <person name="Haridas S."/>
            <person name="Albert R."/>
            <person name="Binder M."/>
            <person name="Bloem J."/>
            <person name="Labutti K."/>
            <person name="Salamov A."/>
            <person name="Andreopoulos B."/>
            <person name="Baker S."/>
            <person name="Barry K."/>
            <person name="Bills G."/>
            <person name="Bluhm B."/>
            <person name="Cannon C."/>
            <person name="Castanera R."/>
            <person name="Culley D."/>
            <person name="Daum C."/>
            <person name="Ezra D."/>
            <person name="Gonzalez J."/>
            <person name="Henrissat B."/>
            <person name="Kuo A."/>
            <person name="Liang C."/>
            <person name="Lipzen A."/>
            <person name="Lutzoni F."/>
            <person name="Magnuson J."/>
            <person name="Mondo S."/>
            <person name="Nolan M."/>
            <person name="Ohm R."/>
            <person name="Pangilinan J."/>
            <person name="Park H.-J."/>
            <person name="Ramirez L."/>
            <person name="Alfaro M."/>
            <person name="Sun H."/>
            <person name="Tritt A."/>
            <person name="Yoshinaga Y."/>
            <person name="Zwiers L.-H."/>
            <person name="Turgeon B."/>
            <person name="Goodwin S."/>
            <person name="Spatafora J."/>
            <person name="Crous P."/>
            <person name="Grigoriev I."/>
        </authorList>
    </citation>
    <scope>NUCLEOTIDE SEQUENCE</scope>
    <source>
        <strain evidence="2">CBS 116005</strain>
    </source>
</reference>
<dbReference type="OrthoDB" id="10470299at2759"/>
<keyword evidence="3" id="KW-1185">Reference proteome</keyword>
<evidence type="ECO:0000256" key="1">
    <source>
        <dbReference type="SAM" id="MobiDB-lite"/>
    </source>
</evidence>
<protein>
    <submittedName>
        <fullName evidence="2">Uncharacterized protein</fullName>
    </submittedName>
</protein>
<feature type="region of interest" description="Disordered" evidence="1">
    <location>
        <begin position="1"/>
        <end position="61"/>
    </location>
</feature>
<evidence type="ECO:0000313" key="3">
    <source>
        <dbReference type="Proteomes" id="UP000799436"/>
    </source>
</evidence>
<dbReference type="EMBL" id="ML995902">
    <property type="protein sequence ID" value="KAF2765054.1"/>
    <property type="molecule type" value="Genomic_DNA"/>
</dbReference>
<accession>A0A6G1KYD8</accession>
<name>A0A6G1KYD8_9PEZI</name>
<sequence length="273" mass="30423">MRSLLPKPPSTTAQPAIENATQPPAKKRKSINANTGSANEKRAKPAKKSRDGPSKQLAQQPTVIAVMQRFEEWGLEATRPRDFCKLSPQNPFRKEIDQVSQILEAGRVRHSGFVHSEYAPANESDNMDFNHMASLLSRAVSDVQEQVSKTARIRTKFDAVLALLEIGTKVLQADEQVLAGLRNRGYLEVPLNVPQTLRETMACMKRREVLRVGELVEDHAGELYVLAQDLDLKVWFAGMNSVLKVLEGSEDSGYSAEDEMDTQARVLVSHFGR</sequence>
<gene>
    <name evidence="2" type="ORF">EJ03DRAFT_355222</name>
</gene>
<dbReference type="AlphaFoldDB" id="A0A6G1KYD8"/>
<evidence type="ECO:0000313" key="2">
    <source>
        <dbReference type="EMBL" id="KAF2765054.1"/>
    </source>
</evidence>
<proteinExistence type="predicted"/>
<feature type="compositionally biased region" description="Basic and acidic residues" evidence="1">
    <location>
        <begin position="39"/>
        <end position="53"/>
    </location>
</feature>